<dbReference type="InterPro" id="IPR013452">
    <property type="entry name" value="Xylose_isom_bac"/>
</dbReference>
<evidence type="ECO:0000256" key="1">
    <source>
        <dbReference type="ARBA" id="ARBA00005765"/>
    </source>
</evidence>
<dbReference type="NCBIfam" id="TIGR02630">
    <property type="entry name" value="xylose_isom_A"/>
    <property type="match status" value="1"/>
</dbReference>
<feature type="active site" evidence="9">
    <location>
        <position position="110"/>
    </location>
</feature>
<dbReference type="AlphaFoldDB" id="A0A2S2DXB8"/>
<feature type="binding site" evidence="9">
    <location>
        <position position="345"/>
    </location>
    <ligand>
        <name>Mg(2+)</name>
        <dbReference type="ChEBI" id="CHEBI:18420"/>
        <label>1</label>
    </ligand>
</feature>
<feature type="binding site" evidence="9">
    <location>
        <position position="302"/>
    </location>
    <ligand>
        <name>Mg(2+)</name>
        <dbReference type="ChEBI" id="CHEBI:18420"/>
        <label>1</label>
    </ligand>
</feature>
<dbReference type="HAMAP" id="MF_00455">
    <property type="entry name" value="Xylose_isom_A"/>
    <property type="match status" value="1"/>
</dbReference>
<proteinExistence type="inferred from homology"/>
<dbReference type="InterPro" id="IPR001998">
    <property type="entry name" value="Xylose_isomerase"/>
</dbReference>
<feature type="binding site" evidence="9">
    <location>
        <position position="315"/>
    </location>
    <ligand>
        <name>Mg(2+)</name>
        <dbReference type="ChEBI" id="CHEBI:18420"/>
        <label>2</label>
    </ligand>
</feature>
<name>A0A2S2DXB8_9BACT</name>
<sequence length="442" mass="49500">MSVIIGQKEYFKGIEKIKFEGADSDNPLAFRYYDENRIVAGKTMKEHLRFAIAYWHSFCGDGSDPFGPGTHHYPWDVASDPRQRAADKADAAFEFITKMGAPFYCFHDVDAIDQSTDPKEFTSRVEFISDIFAKKQAESGVQLLWGTANLFSNERYMNGASTNPNFEVVAHAGAQLKSAIDATIKLGGRGYVFWGGREGYMSLLNTDMKREREHFARMLHTCVEYARRNGFTGKFFIEPKPCEPTKHQYDYDSATVIGFLREFDLLSEFGLNLEVNHATLAGHTFAHECQVASDNGMLASLDANRGDYQNGWDTDQFPTDIYEWAEAMAIVLRQGGLAGGGINFDAKRRRNSTDAADLFYAHVGGMDTIARALLIADKILTHGEMDRLKAARYASFDSGKGAEFEQGKLKLEDLYQIATEIGEPALISGKQEYLENLLGRFV</sequence>
<keyword evidence="5 9" id="KW-0479">Metal-binding</keyword>
<dbReference type="PRINTS" id="PR00688">
    <property type="entry name" value="XYLOSISMRASE"/>
</dbReference>
<dbReference type="NCBIfam" id="NF003998">
    <property type="entry name" value="PRK05474.1"/>
    <property type="match status" value="1"/>
</dbReference>
<evidence type="ECO:0000256" key="4">
    <source>
        <dbReference type="ARBA" id="ARBA00022629"/>
    </source>
</evidence>
<dbReference type="KEGG" id="psez:HME7025_02177"/>
<dbReference type="EMBL" id="CP029346">
    <property type="protein sequence ID" value="AWL10025.1"/>
    <property type="molecule type" value="Genomic_DNA"/>
</dbReference>
<evidence type="ECO:0000256" key="3">
    <source>
        <dbReference type="ARBA" id="ARBA00011958"/>
    </source>
</evidence>
<dbReference type="GO" id="GO:0042732">
    <property type="term" value="P:D-xylose metabolic process"/>
    <property type="evidence" value="ECO:0007669"/>
    <property type="project" value="UniProtKB-UniRule"/>
</dbReference>
<keyword evidence="7 9" id="KW-0119">Carbohydrate metabolism</keyword>
<evidence type="ECO:0000256" key="7">
    <source>
        <dbReference type="ARBA" id="ARBA00023277"/>
    </source>
</evidence>
<keyword evidence="4 9" id="KW-0859">Xylose metabolism</keyword>
<evidence type="ECO:0000256" key="10">
    <source>
        <dbReference type="RuleBase" id="RU000609"/>
    </source>
</evidence>
<keyword evidence="6 9" id="KW-0413">Isomerase</keyword>
<keyword evidence="9" id="KW-0963">Cytoplasm</keyword>
<evidence type="ECO:0000256" key="9">
    <source>
        <dbReference type="HAMAP-Rule" id="MF_00455"/>
    </source>
</evidence>
<dbReference type="PROSITE" id="PS51415">
    <property type="entry name" value="XYLOSE_ISOMERASE"/>
    <property type="match status" value="1"/>
</dbReference>
<evidence type="ECO:0000313" key="12">
    <source>
        <dbReference type="EMBL" id="AWL10025.1"/>
    </source>
</evidence>
<feature type="binding site" evidence="9">
    <location>
        <position position="277"/>
    </location>
    <ligand>
        <name>Mg(2+)</name>
        <dbReference type="ChEBI" id="CHEBI:18420"/>
        <label>2</label>
    </ligand>
</feature>
<dbReference type="EC" id="5.3.1.5" evidence="3 9"/>
<dbReference type="PANTHER" id="PTHR48408:SF1">
    <property type="entry name" value="XYLOSE ISOMERASE"/>
    <property type="match status" value="1"/>
</dbReference>
<keyword evidence="13" id="KW-1185">Reference proteome</keyword>
<feature type="binding site" evidence="9">
    <location>
        <position position="274"/>
    </location>
    <ligand>
        <name>Mg(2+)</name>
        <dbReference type="ChEBI" id="CHEBI:18420"/>
        <label>2</label>
    </ligand>
</feature>
<evidence type="ECO:0000256" key="2">
    <source>
        <dbReference type="ARBA" id="ARBA00011881"/>
    </source>
</evidence>
<protein>
    <recommendedName>
        <fullName evidence="3 9">Xylose isomerase</fullName>
        <ecNumber evidence="3 9">5.3.1.5</ecNumber>
    </recommendedName>
</protein>
<organism evidence="12 13">
    <name type="scientific">Aquirufa nivalisilvae</name>
    <dbReference type="NCBI Taxonomy" id="2516557"/>
    <lineage>
        <taxon>Bacteria</taxon>
        <taxon>Pseudomonadati</taxon>
        <taxon>Bacteroidota</taxon>
        <taxon>Cytophagia</taxon>
        <taxon>Cytophagales</taxon>
        <taxon>Flectobacillaceae</taxon>
        <taxon>Aquirufa</taxon>
    </lineage>
</organism>
<evidence type="ECO:0000256" key="5">
    <source>
        <dbReference type="ARBA" id="ARBA00022723"/>
    </source>
</evidence>
<dbReference type="OrthoDB" id="9763981at2"/>
<dbReference type="GO" id="GO:0005737">
    <property type="term" value="C:cytoplasm"/>
    <property type="evidence" value="ECO:0007669"/>
    <property type="project" value="UniProtKB-SubCell"/>
</dbReference>
<comment type="cofactor">
    <cofactor evidence="9">
        <name>Mg(2+)</name>
        <dbReference type="ChEBI" id="CHEBI:18420"/>
    </cofactor>
    <text evidence="9">Binds 2 magnesium ions per subunit.</text>
</comment>
<comment type="catalytic activity">
    <reaction evidence="8 9 10">
        <text>alpha-D-xylose = alpha-D-xylulofuranose</text>
        <dbReference type="Rhea" id="RHEA:22816"/>
        <dbReference type="ChEBI" id="CHEBI:28518"/>
        <dbReference type="ChEBI" id="CHEBI:188998"/>
        <dbReference type="EC" id="5.3.1.5"/>
    </reaction>
</comment>
<feature type="binding site" evidence="9">
    <location>
        <position position="274"/>
    </location>
    <ligand>
        <name>Mg(2+)</name>
        <dbReference type="ChEBI" id="CHEBI:18420"/>
        <label>1</label>
    </ligand>
</feature>
<dbReference type="GO" id="GO:0000287">
    <property type="term" value="F:magnesium ion binding"/>
    <property type="evidence" value="ECO:0007669"/>
    <property type="project" value="UniProtKB-UniRule"/>
</dbReference>
<evidence type="ECO:0000313" key="13">
    <source>
        <dbReference type="Proteomes" id="UP000245468"/>
    </source>
</evidence>
<dbReference type="InterPro" id="IPR036237">
    <property type="entry name" value="Xyl_isomerase-like_sf"/>
</dbReference>
<gene>
    <name evidence="9 12" type="primary">xylA</name>
    <name evidence="12" type="ORF">HME7025_02177</name>
</gene>
<evidence type="ECO:0000256" key="8">
    <source>
        <dbReference type="ARBA" id="ARBA00033659"/>
    </source>
</evidence>
<dbReference type="SUPFAM" id="SSF51658">
    <property type="entry name" value="Xylose isomerase-like"/>
    <property type="match status" value="1"/>
</dbReference>
<feature type="binding site" evidence="9">
    <location>
        <position position="238"/>
    </location>
    <ligand>
        <name>Mg(2+)</name>
        <dbReference type="ChEBI" id="CHEBI:18420"/>
        <label>1</label>
    </ligand>
</feature>
<reference evidence="13" key="1">
    <citation type="submission" date="2018-05" db="EMBL/GenBank/DDBJ databases">
        <title>Pseudarcicella sp. HME7025 Genome sequencing and assembly.</title>
        <authorList>
            <person name="Kim H."/>
            <person name="Kang H."/>
            <person name="Joh K."/>
        </authorList>
    </citation>
    <scope>NUCLEOTIDE SEQUENCE [LARGE SCALE GENOMIC DNA]</scope>
    <source>
        <strain evidence="13">HME7025</strain>
    </source>
</reference>
<comment type="subunit">
    <text evidence="2 9 11">Homotetramer.</text>
</comment>
<evidence type="ECO:0000256" key="6">
    <source>
        <dbReference type="ARBA" id="ARBA00023235"/>
    </source>
</evidence>
<dbReference type="GO" id="GO:0009045">
    <property type="term" value="F:xylose isomerase activity"/>
    <property type="evidence" value="ECO:0007669"/>
    <property type="project" value="UniProtKB-UniRule"/>
</dbReference>
<evidence type="ECO:0000256" key="11">
    <source>
        <dbReference type="RuleBase" id="RU000610"/>
    </source>
</evidence>
<dbReference type="Gene3D" id="3.20.20.150">
    <property type="entry name" value="Divalent-metal-dependent TIM barrel enzymes"/>
    <property type="match status" value="1"/>
</dbReference>
<accession>A0A2S2DXB8</accession>
<keyword evidence="9" id="KW-0460">Magnesium</keyword>
<dbReference type="Proteomes" id="UP000245468">
    <property type="component" value="Chromosome"/>
</dbReference>
<dbReference type="RefSeq" id="WP_109323944.1">
    <property type="nucleotide sequence ID" value="NZ_CP029346.1"/>
</dbReference>
<dbReference type="PANTHER" id="PTHR48408">
    <property type="match status" value="1"/>
</dbReference>
<comment type="subcellular location">
    <subcellularLocation>
        <location evidence="9 11">Cytoplasm</location>
    </subcellularLocation>
</comment>
<comment type="similarity">
    <text evidence="1 9 10">Belongs to the xylose isomerase family.</text>
</comment>
<feature type="binding site" evidence="9">
    <location>
        <position position="313"/>
    </location>
    <ligand>
        <name>Mg(2+)</name>
        <dbReference type="ChEBI" id="CHEBI:18420"/>
        <label>2</label>
    </ligand>
</feature>
<feature type="active site" evidence="9">
    <location>
        <position position="107"/>
    </location>
</feature>